<sequence>MKNVSNVLSYLALGIILCTVQLYTLANCPAITPLVFVSQILLLGVVLLHLGMNLFHTQPSFPDASVVVFEIIFLIIAPAIQFAHNAKTLVNTQRLDDTFAVQSNMIYVVFIASYLGGRFLIPPPHSRGASRLLSTLKIRYVALIPTLVVCAIAALSAFQFAQRLQAGDFDGLDITPLELIRRKLFFFLIFPVFVLIVSYRPRRIGPIWLALAISAFIFLFLCQNPAIEKRNTLGPIYLTLLALLFRPWLRSSPRVFWSIFVLSGLFFPVSEIFTHHRVDEWPMPPAAYENIFAEHFTSTAYDAWANTEAVVEMVSRDGIAYGKQLAGSLLFFVPHTAWPDKPLATGIVIGEFLSRNYTMWFFNLSAPLPAEGYLDFSWGGVILYGTLLGYFSRRIDALIESAPLSRALGLYLSFYLTFLLRGSLMIAVAYIVPVFLSFQFVSFALTSHGRKFREAKRAPGRRSTIG</sequence>
<protein>
    <submittedName>
        <fullName evidence="1">Uncharacterized protein</fullName>
    </submittedName>
</protein>
<evidence type="ECO:0000313" key="2">
    <source>
        <dbReference type="Proteomes" id="UP001629235"/>
    </source>
</evidence>
<keyword evidence="2" id="KW-1185">Reference proteome</keyword>
<proteinExistence type="predicted"/>
<accession>A0ACC7N4D5</accession>
<reference evidence="1 2" key="1">
    <citation type="journal article" date="2024" name="Chem. Sci.">
        <title>Discovery of megapolipeptins by genome mining of a Burkholderiales bacteria collection.</title>
        <authorList>
            <person name="Paulo B.S."/>
            <person name="Recchia M.J.J."/>
            <person name="Lee S."/>
            <person name="Fergusson C.H."/>
            <person name="Romanowski S.B."/>
            <person name="Hernandez A."/>
            <person name="Krull N."/>
            <person name="Liu D.Y."/>
            <person name="Cavanagh H."/>
            <person name="Bos A."/>
            <person name="Gray C.A."/>
            <person name="Murphy B.T."/>
            <person name="Linington R.G."/>
            <person name="Eustaquio A.S."/>
        </authorList>
    </citation>
    <scope>NUCLEOTIDE SEQUENCE [LARGE SCALE GENOMIC DNA]</scope>
    <source>
        <strain evidence="1 2">RL18-126-BIB-B</strain>
    </source>
</reference>
<evidence type="ECO:0000313" key="1">
    <source>
        <dbReference type="EMBL" id="MFM0102209.1"/>
    </source>
</evidence>
<organism evidence="1 2">
    <name type="scientific">Paraburkholderia rhynchosiae</name>
    <dbReference type="NCBI Taxonomy" id="487049"/>
    <lineage>
        <taxon>Bacteria</taxon>
        <taxon>Pseudomonadati</taxon>
        <taxon>Pseudomonadota</taxon>
        <taxon>Betaproteobacteria</taxon>
        <taxon>Burkholderiales</taxon>
        <taxon>Burkholderiaceae</taxon>
        <taxon>Paraburkholderia</taxon>
    </lineage>
</organism>
<dbReference type="Proteomes" id="UP001629235">
    <property type="component" value="Unassembled WGS sequence"/>
</dbReference>
<name>A0ACC7N4D5_9BURK</name>
<gene>
    <name evidence="1" type="ORF">PQR01_01565</name>
</gene>
<comment type="caution">
    <text evidence="1">The sequence shown here is derived from an EMBL/GenBank/DDBJ whole genome shotgun (WGS) entry which is preliminary data.</text>
</comment>
<dbReference type="EMBL" id="JAQQDW010000002">
    <property type="protein sequence ID" value="MFM0102209.1"/>
    <property type="molecule type" value="Genomic_DNA"/>
</dbReference>